<proteinExistence type="predicted"/>
<protein>
    <recommendedName>
        <fullName evidence="2">DNA polymerase delta subunit 3</fullName>
    </recommendedName>
</protein>
<feature type="region of interest" description="Disordered" evidence="5">
    <location>
        <begin position="197"/>
        <end position="434"/>
    </location>
</feature>
<dbReference type="PANTHER" id="PTHR17598:SF13">
    <property type="entry name" value="DNA POLYMERASE DELTA SUBUNIT 3"/>
    <property type="match status" value="1"/>
</dbReference>
<evidence type="ECO:0000256" key="5">
    <source>
        <dbReference type="SAM" id="MobiDB-lite"/>
    </source>
</evidence>
<dbReference type="GO" id="GO:0003887">
    <property type="term" value="F:DNA-directed DNA polymerase activity"/>
    <property type="evidence" value="ECO:0007669"/>
    <property type="project" value="TreeGrafter"/>
</dbReference>
<dbReference type="RefSeq" id="XP_002848369.1">
    <property type="nucleotide sequence ID" value="XM_002848323.1"/>
</dbReference>
<evidence type="ECO:0000313" key="6">
    <source>
        <dbReference type="EMBL" id="EEQ31056.1"/>
    </source>
</evidence>
<evidence type="ECO:0000256" key="3">
    <source>
        <dbReference type="ARBA" id="ARBA00022705"/>
    </source>
</evidence>
<dbReference type="GO" id="GO:0006271">
    <property type="term" value="P:DNA strand elongation involved in DNA replication"/>
    <property type="evidence" value="ECO:0007669"/>
    <property type="project" value="TreeGrafter"/>
</dbReference>
<organism evidence="6 7">
    <name type="scientific">Arthroderma otae (strain ATCC MYA-4605 / CBS 113480)</name>
    <name type="common">Microsporum canis</name>
    <dbReference type="NCBI Taxonomy" id="554155"/>
    <lineage>
        <taxon>Eukaryota</taxon>
        <taxon>Fungi</taxon>
        <taxon>Dikarya</taxon>
        <taxon>Ascomycota</taxon>
        <taxon>Pezizomycotina</taxon>
        <taxon>Eurotiomycetes</taxon>
        <taxon>Eurotiomycetidae</taxon>
        <taxon>Onygenales</taxon>
        <taxon>Arthrodermataceae</taxon>
        <taxon>Microsporum</taxon>
    </lineage>
</organism>
<keyword evidence="4" id="KW-0539">Nucleus</keyword>
<dbReference type="eggNOG" id="ENOG502QPSW">
    <property type="taxonomic scope" value="Eukaryota"/>
</dbReference>
<dbReference type="Pfam" id="PF09507">
    <property type="entry name" value="CDC27"/>
    <property type="match status" value="1"/>
</dbReference>
<evidence type="ECO:0000256" key="4">
    <source>
        <dbReference type="ARBA" id="ARBA00023242"/>
    </source>
</evidence>
<feature type="compositionally biased region" description="Basic residues" evidence="5">
    <location>
        <begin position="363"/>
        <end position="376"/>
    </location>
</feature>
<dbReference type="STRING" id="554155.C5FMF3"/>
<gene>
    <name evidence="6" type="ORF">MCYG_03875</name>
</gene>
<dbReference type="AlphaFoldDB" id="C5FMF3"/>
<evidence type="ECO:0000256" key="2">
    <source>
        <dbReference type="ARBA" id="ARBA00017589"/>
    </source>
</evidence>
<dbReference type="Proteomes" id="UP000002035">
    <property type="component" value="Unassembled WGS sequence"/>
</dbReference>
<dbReference type="HOGENOM" id="CLU_047736_0_0_1"/>
<evidence type="ECO:0000313" key="7">
    <source>
        <dbReference type="Proteomes" id="UP000002035"/>
    </source>
</evidence>
<feature type="compositionally biased region" description="Acidic residues" evidence="5">
    <location>
        <begin position="276"/>
        <end position="285"/>
    </location>
</feature>
<dbReference type="EMBL" id="DS995703">
    <property type="protein sequence ID" value="EEQ31056.1"/>
    <property type="molecule type" value="Genomic_DNA"/>
</dbReference>
<feature type="compositionally biased region" description="Polar residues" evidence="5">
    <location>
        <begin position="219"/>
        <end position="240"/>
    </location>
</feature>
<feature type="compositionally biased region" description="Low complexity" evidence="5">
    <location>
        <begin position="410"/>
        <end position="434"/>
    </location>
</feature>
<keyword evidence="7" id="KW-1185">Reference proteome</keyword>
<dbReference type="GO" id="GO:0006297">
    <property type="term" value="P:nucleotide-excision repair, DNA gap filling"/>
    <property type="evidence" value="ECO:0007669"/>
    <property type="project" value="TreeGrafter"/>
</dbReference>
<dbReference type="PANTHER" id="PTHR17598">
    <property type="entry name" value="DNA POLYMERASE DELTA SUBUNIT 3"/>
    <property type="match status" value="1"/>
</dbReference>
<feature type="compositionally biased region" description="Basic and acidic residues" evidence="5">
    <location>
        <begin position="208"/>
        <end position="218"/>
    </location>
</feature>
<reference evidence="7" key="1">
    <citation type="journal article" date="2012" name="MBio">
        <title>Comparative genome analysis of Trichophyton rubrum and related dermatophytes reveals candidate genes involved in infection.</title>
        <authorList>
            <person name="Martinez D.A."/>
            <person name="Oliver B.G."/>
            <person name="Graeser Y."/>
            <person name="Goldberg J.M."/>
            <person name="Li W."/>
            <person name="Martinez-Rossi N.M."/>
            <person name="Monod M."/>
            <person name="Shelest E."/>
            <person name="Barton R.C."/>
            <person name="Birch E."/>
            <person name="Brakhage A.A."/>
            <person name="Chen Z."/>
            <person name="Gurr S.J."/>
            <person name="Heiman D."/>
            <person name="Heitman J."/>
            <person name="Kosti I."/>
            <person name="Rossi A."/>
            <person name="Saif S."/>
            <person name="Samalova M."/>
            <person name="Saunders C.W."/>
            <person name="Shea T."/>
            <person name="Summerbell R.C."/>
            <person name="Xu J."/>
            <person name="Young S."/>
            <person name="Zeng Q."/>
            <person name="Birren B.W."/>
            <person name="Cuomo C.A."/>
            <person name="White T.C."/>
        </authorList>
    </citation>
    <scope>NUCLEOTIDE SEQUENCE [LARGE SCALE GENOMIC DNA]</scope>
    <source>
        <strain evidence="7">ATCC MYA-4605 / CBS 113480</strain>
    </source>
</reference>
<accession>C5FMF3</accession>
<feature type="compositionally biased region" description="Basic and acidic residues" evidence="5">
    <location>
        <begin position="377"/>
        <end position="390"/>
    </location>
</feature>
<feature type="compositionally biased region" description="Basic and acidic residues" evidence="5">
    <location>
        <begin position="291"/>
        <end position="332"/>
    </location>
</feature>
<evidence type="ECO:0000256" key="1">
    <source>
        <dbReference type="ARBA" id="ARBA00004123"/>
    </source>
</evidence>
<sequence length="434" mass="48725">MAADYRKFLAEKVFSDEEFVTYRALSRAQRVHSNQAKRMLYEFHRSENEKKPNSVHATYLLTGISGYIKPSPLGEHRLKDGEDEVMQSSPFMSSQPAQPEVVAPVNTSTVTSIMLVREEQLADAKNQLKKILSIFIYSVQPSSPPDLNILADIGQASSTTRIENPLQYSEQYGMIQNKNVKRRSGVPVTLPAPVKEEKAVLQSLTRKPAQEPLDKKPEPSSTPFRTLGSSQATAKPSQGKPTLKRDSSSIFKAFAKTRPKQPKEEETDSTPNESQNNDESEEEREDLFLDTGKRTNNKERELKKDREERLRKMMEDAPESPSKEETPVESDKAPLTPTPAPSQKQETEPEPESSVPEKPSTGQRRRGRRQVMKKKVSKDAEGYLVTKEEPVWESFSEDEPEPPKRKPLPSSSAKSTKGGSKSSQGSIMSFFGKK</sequence>
<dbReference type="GO" id="GO:0043625">
    <property type="term" value="C:delta DNA polymerase complex"/>
    <property type="evidence" value="ECO:0007669"/>
    <property type="project" value="InterPro"/>
</dbReference>
<dbReference type="GeneID" id="9229693"/>
<dbReference type="VEuPathDB" id="FungiDB:MCYG_03875"/>
<dbReference type="GO" id="GO:1904161">
    <property type="term" value="P:DNA synthesis involved in UV-damage excision repair"/>
    <property type="evidence" value="ECO:0007669"/>
    <property type="project" value="TreeGrafter"/>
</dbReference>
<dbReference type="InterPro" id="IPR041913">
    <property type="entry name" value="POLD3_sf"/>
</dbReference>
<dbReference type="OMA" id="QMLYDFH"/>
<keyword evidence="3" id="KW-0235">DNA replication</keyword>
<dbReference type="Gene3D" id="3.90.1030.20">
    <property type="entry name" value="DNA polymerase delta, p66 (Cdc27) subunit, wHTH domain"/>
    <property type="match status" value="1"/>
</dbReference>
<dbReference type="InterPro" id="IPR019038">
    <property type="entry name" value="POLD3"/>
</dbReference>
<name>C5FMF3_ARTOC</name>
<dbReference type="OrthoDB" id="514823at2759"/>
<comment type="subcellular location">
    <subcellularLocation>
        <location evidence="1">Nucleus</location>
    </subcellularLocation>
</comment>